<proteinExistence type="predicted"/>
<comment type="caution">
    <text evidence="3">The sequence shown here is derived from an EMBL/GenBank/DDBJ whole genome shotgun (WGS) entry which is preliminary data.</text>
</comment>
<dbReference type="InterPro" id="IPR029046">
    <property type="entry name" value="LolA/LolB/LppX"/>
</dbReference>
<dbReference type="Proteomes" id="UP000004169">
    <property type="component" value="Unassembled WGS sequence"/>
</dbReference>
<evidence type="ECO:0000313" key="4">
    <source>
        <dbReference type="Proteomes" id="UP000004169"/>
    </source>
</evidence>
<dbReference type="InterPro" id="IPR004564">
    <property type="entry name" value="OM_lipoprot_carrier_LolA-like"/>
</dbReference>
<dbReference type="PANTHER" id="PTHR35869">
    <property type="entry name" value="OUTER-MEMBRANE LIPOPROTEIN CARRIER PROTEIN"/>
    <property type="match status" value="1"/>
</dbReference>
<feature type="chain" id="PRO_5003613010" evidence="2">
    <location>
        <begin position="34"/>
        <end position="226"/>
    </location>
</feature>
<gene>
    <name evidence="3" type="ORF">PHAMO_280222</name>
</gene>
<reference evidence="3 4" key="1">
    <citation type="journal article" date="2012" name="J. Bacteriol.">
        <title>Draft Genome Sequence of the Purple Photosynthetic Bacterium Phaeospirillum molischianum DSM120, a Particularly Versatile Bacterium.</title>
        <authorList>
            <person name="Duquesne K."/>
            <person name="Prima V."/>
            <person name="Ji B."/>
            <person name="Rouy Z."/>
            <person name="Medigue C."/>
            <person name="Talla E."/>
            <person name="Sturgis J.N."/>
        </authorList>
    </citation>
    <scope>NUCLEOTIDE SEQUENCE [LARGE SCALE GENOMIC DNA]</scope>
    <source>
        <strain evidence="4">DSM120</strain>
    </source>
</reference>
<organism evidence="3 4">
    <name type="scientific">Magnetospirillum molischianum DSM 120</name>
    <dbReference type="NCBI Taxonomy" id="1150626"/>
    <lineage>
        <taxon>Bacteria</taxon>
        <taxon>Pseudomonadati</taxon>
        <taxon>Pseudomonadota</taxon>
        <taxon>Alphaproteobacteria</taxon>
        <taxon>Rhodospirillales</taxon>
        <taxon>Rhodospirillaceae</taxon>
        <taxon>Magnetospirillum</taxon>
    </lineage>
</organism>
<protein>
    <submittedName>
        <fullName evidence="3">Outer membrane lipoprotein-sorting protein</fullName>
    </submittedName>
</protein>
<dbReference type="AlphaFoldDB" id="H8FTK0"/>
<dbReference type="EMBL" id="CAHP01000021">
    <property type="protein sequence ID" value="CCG41688.1"/>
    <property type="molecule type" value="Genomic_DNA"/>
</dbReference>
<dbReference type="CDD" id="cd16325">
    <property type="entry name" value="LolA"/>
    <property type="match status" value="1"/>
</dbReference>
<dbReference type="SUPFAM" id="SSF89392">
    <property type="entry name" value="Prokaryotic lipoproteins and lipoprotein localization factors"/>
    <property type="match status" value="1"/>
</dbReference>
<dbReference type="STRING" id="1150626.PHAMO_280222"/>
<evidence type="ECO:0000256" key="1">
    <source>
        <dbReference type="ARBA" id="ARBA00022729"/>
    </source>
</evidence>
<dbReference type="Gene3D" id="2.50.20.10">
    <property type="entry name" value="Lipoprotein localisation LolA/LolB/LppX"/>
    <property type="match status" value="1"/>
</dbReference>
<name>H8FTK0_MAGML</name>
<keyword evidence="3" id="KW-0449">Lipoprotein</keyword>
<keyword evidence="1 2" id="KW-0732">Signal</keyword>
<dbReference type="PANTHER" id="PTHR35869:SF1">
    <property type="entry name" value="OUTER-MEMBRANE LIPOPROTEIN CARRIER PROTEIN"/>
    <property type="match status" value="1"/>
</dbReference>
<sequence>MMKDDTMTRCRFRTIFAALLLALSLALSSGGVAAEPKAVLLSAEDRADIARAEEYLNAITTLKARFLQTSPNGVSVEGDAYLSRPGRLRLQYDPPSPLLVVADGTFLIVHDRELGSPSYIPLGSTPAGILVQPNLRLTGGAVTVTRVVRLPGVVRISAVETEDSASGEITLVFSDRPFELRQWQVRDAQHQVTTVSLFESRSGLPLDAKLFKFVDPNMTKSPLNLN</sequence>
<accession>H8FTK0</accession>
<evidence type="ECO:0000256" key="2">
    <source>
        <dbReference type="SAM" id="SignalP"/>
    </source>
</evidence>
<dbReference type="Pfam" id="PF03548">
    <property type="entry name" value="LolA"/>
    <property type="match status" value="1"/>
</dbReference>
<evidence type="ECO:0000313" key="3">
    <source>
        <dbReference type="EMBL" id="CCG41688.1"/>
    </source>
</evidence>
<dbReference type="eggNOG" id="COG2834">
    <property type="taxonomic scope" value="Bacteria"/>
</dbReference>
<keyword evidence="4" id="KW-1185">Reference proteome</keyword>
<feature type="signal peptide" evidence="2">
    <location>
        <begin position="1"/>
        <end position="33"/>
    </location>
</feature>